<comment type="similarity">
    <text evidence="1">Belongs to the sigma-70 factor family. ECF subfamily.</text>
</comment>
<reference evidence="8 9" key="2">
    <citation type="journal article" date="2011" name="J. Bacteriol.">
        <title>Genomes of three methylotrophs from a single niche uncover genetic and metabolic divergence of Methylophilaceae.</title>
        <authorList>
            <person name="Lapidus A."/>
            <person name="Clum A."/>
            <person name="Labutti K."/>
            <person name="Kaluzhnaya M.G."/>
            <person name="Lim S."/>
            <person name="Beck D.A."/>
            <person name="Glavina Del Rio T."/>
            <person name="Nolan M."/>
            <person name="Mavromatis K."/>
            <person name="Huntemann M."/>
            <person name="Lucas S."/>
            <person name="Lidstrom M.E."/>
            <person name="Ivanova N."/>
            <person name="Chistoserdova L."/>
        </authorList>
    </citation>
    <scope>NUCLEOTIDE SEQUENCE [LARGE SCALE GENOMIC DNA]</scope>
    <source>
        <strain evidence="8 9">301</strain>
    </source>
</reference>
<evidence type="ECO:0000256" key="3">
    <source>
        <dbReference type="ARBA" id="ARBA00023082"/>
    </source>
</evidence>
<dbReference type="STRING" id="666681.M301_2572"/>
<dbReference type="AlphaFoldDB" id="D7DNC8"/>
<evidence type="ECO:0000259" key="7">
    <source>
        <dbReference type="Pfam" id="PF08281"/>
    </source>
</evidence>
<dbReference type="Gene3D" id="1.10.1740.10">
    <property type="match status" value="1"/>
</dbReference>
<dbReference type="PANTHER" id="PTHR43133:SF8">
    <property type="entry name" value="RNA POLYMERASE SIGMA FACTOR HI_1459-RELATED"/>
    <property type="match status" value="1"/>
</dbReference>
<dbReference type="InterPro" id="IPR036388">
    <property type="entry name" value="WH-like_DNA-bd_sf"/>
</dbReference>
<dbReference type="eggNOG" id="COG1595">
    <property type="taxonomic scope" value="Bacteria"/>
</dbReference>
<dbReference type="RefSeq" id="WP_013149236.1">
    <property type="nucleotide sequence ID" value="NC_014207.1"/>
</dbReference>
<accession>D7DNC8</accession>
<dbReference type="SUPFAM" id="SSF88946">
    <property type="entry name" value="Sigma2 domain of RNA polymerase sigma factors"/>
    <property type="match status" value="1"/>
</dbReference>
<dbReference type="CDD" id="cd06171">
    <property type="entry name" value="Sigma70_r4"/>
    <property type="match status" value="1"/>
</dbReference>
<keyword evidence="5" id="KW-0804">Transcription</keyword>
<dbReference type="InterPro" id="IPR014284">
    <property type="entry name" value="RNA_pol_sigma-70_dom"/>
</dbReference>
<keyword evidence="2" id="KW-0805">Transcription regulation</keyword>
<dbReference type="NCBIfam" id="TIGR02937">
    <property type="entry name" value="sigma70-ECF"/>
    <property type="match status" value="1"/>
</dbReference>
<dbReference type="OrthoDB" id="9784272at2"/>
<proteinExistence type="inferred from homology"/>
<dbReference type="GO" id="GO:0003677">
    <property type="term" value="F:DNA binding"/>
    <property type="evidence" value="ECO:0007669"/>
    <property type="project" value="UniProtKB-KW"/>
</dbReference>
<dbReference type="Pfam" id="PF08281">
    <property type="entry name" value="Sigma70_r4_2"/>
    <property type="match status" value="1"/>
</dbReference>
<dbReference type="Proteomes" id="UP000000383">
    <property type="component" value="Chromosome"/>
</dbReference>
<dbReference type="GO" id="GO:0006352">
    <property type="term" value="P:DNA-templated transcription initiation"/>
    <property type="evidence" value="ECO:0007669"/>
    <property type="project" value="InterPro"/>
</dbReference>
<dbReference type="Gene3D" id="1.10.10.10">
    <property type="entry name" value="Winged helix-like DNA-binding domain superfamily/Winged helix DNA-binding domain"/>
    <property type="match status" value="1"/>
</dbReference>
<evidence type="ECO:0000256" key="1">
    <source>
        <dbReference type="ARBA" id="ARBA00010641"/>
    </source>
</evidence>
<sequence length="209" mass="23873">MGDISVSDDVLMRQFCAGDGKAFQALYARHEKPLYRYLRRVLGVALVAQVDEVFQDTWMRLVDARDSWQQRDGVAFKTWLYTLAHHRAVDILRKSGREVSADEGWLDDDSETAWQLWPASSAEQPEQPEQKAFWRKAGQQLLHCLEGLPAMQRAAFLLHHDDGLSLDEMSQVLNAEFETVKSRLRYALSKLRLCMGAHLQPILEADATS</sequence>
<dbReference type="InterPro" id="IPR007627">
    <property type="entry name" value="RNA_pol_sigma70_r2"/>
</dbReference>
<reference evidence="9" key="1">
    <citation type="submission" date="2010-05" db="EMBL/GenBank/DDBJ databases">
        <title>Complete sequence of Methylotenera sp. 301.</title>
        <authorList>
            <person name="Lucas S."/>
            <person name="Copeland A."/>
            <person name="Lapidus A."/>
            <person name="Cheng J.-F."/>
            <person name="Bruce D."/>
            <person name="Goodwin L."/>
            <person name="Pitluck S."/>
            <person name="Clum A."/>
            <person name="Land M."/>
            <person name="Hauser L."/>
            <person name="Kyrpides N."/>
            <person name="Ivanova N."/>
            <person name="Chistoservova L."/>
            <person name="Kalyuzhnaya M."/>
            <person name="Woyke T."/>
        </authorList>
    </citation>
    <scope>NUCLEOTIDE SEQUENCE [LARGE SCALE GENOMIC DNA]</scope>
    <source>
        <strain evidence="9">301</strain>
    </source>
</reference>
<feature type="domain" description="RNA polymerase sigma-70 region 2" evidence="6">
    <location>
        <begin position="26"/>
        <end position="97"/>
    </location>
</feature>
<dbReference type="KEGG" id="meh:M301_2572"/>
<feature type="domain" description="RNA polymerase sigma factor 70 region 4 type 2" evidence="7">
    <location>
        <begin position="139"/>
        <end position="191"/>
    </location>
</feature>
<evidence type="ECO:0000313" key="8">
    <source>
        <dbReference type="EMBL" id="ADI30929.1"/>
    </source>
</evidence>
<dbReference type="InterPro" id="IPR013325">
    <property type="entry name" value="RNA_pol_sigma_r2"/>
</dbReference>
<evidence type="ECO:0000256" key="5">
    <source>
        <dbReference type="ARBA" id="ARBA00023163"/>
    </source>
</evidence>
<dbReference type="InterPro" id="IPR013324">
    <property type="entry name" value="RNA_pol_sigma_r3/r4-like"/>
</dbReference>
<dbReference type="Pfam" id="PF04542">
    <property type="entry name" value="Sigma70_r2"/>
    <property type="match status" value="1"/>
</dbReference>
<dbReference type="InterPro" id="IPR013249">
    <property type="entry name" value="RNA_pol_sigma70_r4_t2"/>
</dbReference>
<keyword evidence="4" id="KW-0238">DNA-binding</keyword>
<name>D7DNC8_METV0</name>
<organism evidence="8 9">
    <name type="scientific">Methylotenera versatilis (strain 301)</name>
    <dbReference type="NCBI Taxonomy" id="666681"/>
    <lineage>
        <taxon>Bacteria</taxon>
        <taxon>Pseudomonadati</taxon>
        <taxon>Pseudomonadota</taxon>
        <taxon>Betaproteobacteria</taxon>
        <taxon>Nitrosomonadales</taxon>
        <taxon>Methylophilaceae</taxon>
        <taxon>Methylotenera</taxon>
    </lineage>
</organism>
<evidence type="ECO:0000259" key="6">
    <source>
        <dbReference type="Pfam" id="PF04542"/>
    </source>
</evidence>
<dbReference type="InterPro" id="IPR039425">
    <property type="entry name" value="RNA_pol_sigma-70-like"/>
</dbReference>
<dbReference type="EMBL" id="CP002056">
    <property type="protein sequence ID" value="ADI30929.1"/>
    <property type="molecule type" value="Genomic_DNA"/>
</dbReference>
<protein>
    <submittedName>
        <fullName evidence="8">RNA polymerase, sigma-24 subunit, ECF subfamily</fullName>
    </submittedName>
</protein>
<keyword evidence="3" id="KW-0731">Sigma factor</keyword>
<keyword evidence="9" id="KW-1185">Reference proteome</keyword>
<dbReference type="SUPFAM" id="SSF88659">
    <property type="entry name" value="Sigma3 and sigma4 domains of RNA polymerase sigma factors"/>
    <property type="match status" value="1"/>
</dbReference>
<evidence type="ECO:0000256" key="2">
    <source>
        <dbReference type="ARBA" id="ARBA00023015"/>
    </source>
</evidence>
<dbReference type="GO" id="GO:0016987">
    <property type="term" value="F:sigma factor activity"/>
    <property type="evidence" value="ECO:0007669"/>
    <property type="project" value="UniProtKB-KW"/>
</dbReference>
<evidence type="ECO:0000256" key="4">
    <source>
        <dbReference type="ARBA" id="ARBA00023125"/>
    </source>
</evidence>
<evidence type="ECO:0000313" key="9">
    <source>
        <dbReference type="Proteomes" id="UP000000383"/>
    </source>
</evidence>
<dbReference type="PANTHER" id="PTHR43133">
    <property type="entry name" value="RNA POLYMERASE ECF-TYPE SIGMA FACTO"/>
    <property type="match status" value="1"/>
</dbReference>
<dbReference type="HOGENOM" id="CLU_047691_9_2_4"/>
<gene>
    <name evidence="8" type="ordered locus">M301_2572</name>
</gene>